<dbReference type="PANTHER" id="PTHR18884">
    <property type="entry name" value="SEPTIN"/>
    <property type="match status" value="1"/>
</dbReference>
<comment type="similarity">
    <text evidence="1">Belongs to the TRAFAC class TrmE-Era-EngA-EngB-Septin-like GTPase superfamily. Septin GTPase family.</text>
</comment>
<keyword evidence="4" id="KW-0132">Cell division</keyword>
<dbReference type="PROSITE" id="PS51719">
    <property type="entry name" value="G_SEPTIN"/>
    <property type="match status" value="1"/>
</dbReference>
<dbReference type="GO" id="GO:0051301">
    <property type="term" value="P:cell division"/>
    <property type="evidence" value="ECO:0007669"/>
    <property type="project" value="UniProtKB-KW"/>
</dbReference>
<dbReference type="InterPro" id="IPR027417">
    <property type="entry name" value="P-loop_NTPase"/>
</dbReference>
<reference evidence="4 5" key="1">
    <citation type="journal article" date="2016" name="Proc. Natl. Acad. Sci. U.S.A.">
        <title>Lipid metabolic changes in an early divergent fungus govern the establishment of a mutualistic symbiosis with endobacteria.</title>
        <authorList>
            <person name="Lastovetsky O.A."/>
            <person name="Gaspar M.L."/>
            <person name="Mondo S.J."/>
            <person name="LaButti K.M."/>
            <person name="Sandor L."/>
            <person name="Grigoriev I.V."/>
            <person name="Henry S.A."/>
            <person name="Pawlowska T.E."/>
        </authorList>
    </citation>
    <scope>NUCLEOTIDE SEQUENCE [LARGE SCALE GENOMIC DNA]</scope>
    <source>
        <strain evidence="4 5">ATCC 11559</strain>
    </source>
</reference>
<dbReference type="Proteomes" id="UP000242381">
    <property type="component" value="Unassembled WGS sequence"/>
</dbReference>
<dbReference type="Gene3D" id="3.40.50.300">
    <property type="entry name" value="P-loop containing nucleotide triphosphate hydrolases"/>
    <property type="match status" value="1"/>
</dbReference>
<feature type="region of interest" description="Disordered" evidence="2">
    <location>
        <begin position="213"/>
        <end position="239"/>
    </location>
</feature>
<protein>
    <submittedName>
        <fullName evidence="4">Cell division/GTP binding protein</fullName>
    </submittedName>
</protein>
<keyword evidence="1" id="KW-0547">Nucleotide-binding</keyword>
<gene>
    <name evidence="4" type="ORF">BCV71DRAFT_180765</name>
</gene>
<name>A0A1X0S0Q1_RHIZD</name>
<accession>A0A1X0S0Q1</accession>
<evidence type="ECO:0000313" key="4">
    <source>
        <dbReference type="EMBL" id="ORE17846.1"/>
    </source>
</evidence>
<proteinExistence type="inferred from homology"/>
<feature type="domain" description="Septin-type G" evidence="3">
    <location>
        <begin position="17"/>
        <end position="397"/>
    </location>
</feature>
<dbReference type="VEuPathDB" id="FungiDB:BCV72DRAFT_324305"/>
<evidence type="ECO:0000313" key="5">
    <source>
        <dbReference type="Proteomes" id="UP000242381"/>
    </source>
</evidence>
<organism evidence="4 5">
    <name type="scientific">Rhizopus microsporus</name>
    <dbReference type="NCBI Taxonomy" id="58291"/>
    <lineage>
        <taxon>Eukaryota</taxon>
        <taxon>Fungi</taxon>
        <taxon>Fungi incertae sedis</taxon>
        <taxon>Mucoromycota</taxon>
        <taxon>Mucoromycotina</taxon>
        <taxon>Mucoromycetes</taxon>
        <taxon>Mucorales</taxon>
        <taxon>Mucorineae</taxon>
        <taxon>Rhizopodaceae</taxon>
        <taxon>Rhizopus</taxon>
    </lineage>
</organism>
<evidence type="ECO:0000259" key="3">
    <source>
        <dbReference type="PROSITE" id="PS51719"/>
    </source>
</evidence>
<keyword evidence="1" id="KW-0342">GTP-binding</keyword>
<dbReference type="InterPro" id="IPR030379">
    <property type="entry name" value="G_SEPTIN_dom"/>
</dbReference>
<dbReference type="OMA" id="PWAVVEC"/>
<dbReference type="GO" id="GO:0005525">
    <property type="term" value="F:GTP binding"/>
    <property type="evidence" value="ECO:0007669"/>
    <property type="project" value="UniProtKB-KW"/>
</dbReference>
<dbReference type="AlphaFoldDB" id="A0A1X0S0Q1"/>
<keyword evidence="4" id="KW-0131">Cell cycle</keyword>
<evidence type="ECO:0000256" key="2">
    <source>
        <dbReference type="SAM" id="MobiDB-lite"/>
    </source>
</evidence>
<evidence type="ECO:0000256" key="1">
    <source>
        <dbReference type="RuleBase" id="RU004560"/>
    </source>
</evidence>
<dbReference type="SUPFAM" id="SSF52540">
    <property type="entry name" value="P-loop containing nucleoside triphosphate hydrolases"/>
    <property type="match status" value="1"/>
</dbReference>
<dbReference type="Pfam" id="PF00735">
    <property type="entry name" value="Septin"/>
    <property type="match status" value="2"/>
</dbReference>
<dbReference type="EMBL" id="KV921345">
    <property type="protein sequence ID" value="ORE17846.1"/>
    <property type="molecule type" value="Genomic_DNA"/>
</dbReference>
<sequence length="402" mass="45503">MLYSQKLSQNVRAKKDNVTYLNIMVVGMPGFGKTSFIRTFCEALKQDMIQGTYKESKHKALKGPVQSTEELYTISMHIEQDGKRIALTFIDTPGLTSSPTVADQLKYITKYVDHQFARTLAEVRGKKKESKVRRDAKALDTHIHACLYFLGASSIEGLADVDRFILEVLSARTNVIPIIAKADILTAAQTEKLKKTIKKDLFDKYRIPVYGYIEEEDDGDDDDDDDNDNDDDGVAEEENSYLSRTINFLMECVEEDKDEDAYAMLEYLHAMPFTVIGYEEDPESGRPIQLLPGEANSQPSSAVSLTDPGYYSESIGSISGSEISPNSSKSSIVSHGMGPTKHLLGRRYRWGVIDCYNPSHCDFLLIKKILLKTHREMLRIDTFECFYEKYRTQQLMEKPSLV</sequence>